<gene>
    <name evidence="2" type="ORF">BCR44DRAFT_1176243</name>
</gene>
<evidence type="ECO:0000256" key="1">
    <source>
        <dbReference type="SAM" id="MobiDB-lite"/>
    </source>
</evidence>
<feature type="compositionally biased region" description="Low complexity" evidence="1">
    <location>
        <begin position="92"/>
        <end position="130"/>
    </location>
</feature>
<feature type="compositionally biased region" description="Basic and acidic residues" evidence="1">
    <location>
        <begin position="1"/>
        <end position="19"/>
    </location>
</feature>
<dbReference type="AlphaFoldDB" id="A0A1Y2I3M4"/>
<feature type="compositionally biased region" description="Pro residues" evidence="1">
    <location>
        <begin position="79"/>
        <end position="91"/>
    </location>
</feature>
<protein>
    <submittedName>
        <fullName evidence="2">Uncharacterized protein</fullName>
    </submittedName>
</protein>
<dbReference type="EMBL" id="MCFL01000003">
    <property type="protein sequence ID" value="ORZ40551.1"/>
    <property type="molecule type" value="Genomic_DNA"/>
</dbReference>
<evidence type="ECO:0000313" key="2">
    <source>
        <dbReference type="EMBL" id="ORZ40551.1"/>
    </source>
</evidence>
<sequence length="404" mass="43218">MKLLEKQKANGASTDHDAANKSASGMFLEVKNDADLVAEAIASSTAASDMAQPPSSPCTSSLPPMPHYNQQEAGCYQPHAPPVPLISPPPTASSYSSSYGSGGSFPPLSATSSSFPTPTTSSSHSSTLHSPRYHPYQFPSSASSSSSAYPTPTSYSSSSSSSYMDSRALDYMQARSATFPHSSSGSSGSYSYLSSSAPVAVASPMHLPTSSPLYSPTFLGTSARQPPPFPPASLVSPRFGTSPPGVDARSQTPAPNLRPILSRTSTSSSSATCASSTPTVSPYAASSSSIGPPVPLEPSTTQRVTGHAPGQAPRHRRQDSRIHLPAERGANRRPHPSRCLQQPYRILRHPCILLVRWTRRHHRRLGRPLGQRQRPGQRRSSCLRVRPRVRLRPRRHTAIRTMET</sequence>
<feature type="region of interest" description="Disordered" evidence="1">
    <location>
        <begin position="1"/>
        <end position="21"/>
    </location>
</feature>
<comment type="caution">
    <text evidence="2">The sequence shown here is derived from an EMBL/GenBank/DDBJ whole genome shotgun (WGS) entry which is preliminary data.</text>
</comment>
<feature type="region of interest" description="Disordered" evidence="1">
    <location>
        <begin position="44"/>
        <end position="162"/>
    </location>
</feature>
<feature type="region of interest" description="Disordered" evidence="1">
    <location>
        <begin position="218"/>
        <end position="320"/>
    </location>
</feature>
<dbReference type="Proteomes" id="UP000193411">
    <property type="component" value="Unassembled WGS sequence"/>
</dbReference>
<organism evidence="2 3">
    <name type="scientific">Catenaria anguillulae PL171</name>
    <dbReference type="NCBI Taxonomy" id="765915"/>
    <lineage>
        <taxon>Eukaryota</taxon>
        <taxon>Fungi</taxon>
        <taxon>Fungi incertae sedis</taxon>
        <taxon>Blastocladiomycota</taxon>
        <taxon>Blastocladiomycetes</taxon>
        <taxon>Blastocladiales</taxon>
        <taxon>Catenariaceae</taxon>
        <taxon>Catenaria</taxon>
    </lineage>
</organism>
<accession>A0A1Y2I3M4</accession>
<feature type="compositionally biased region" description="Low complexity" evidence="1">
    <location>
        <begin position="140"/>
        <end position="162"/>
    </location>
</feature>
<name>A0A1Y2I3M4_9FUNG</name>
<proteinExistence type="predicted"/>
<feature type="compositionally biased region" description="Low complexity" evidence="1">
    <location>
        <begin position="262"/>
        <end position="281"/>
    </location>
</feature>
<reference evidence="2 3" key="1">
    <citation type="submission" date="2016-07" db="EMBL/GenBank/DDBJ databases">
        <title>Pervasive Adenine N6-methylation of Active Genes in Fungi.</title>
        <authorList>
            <consortium name="DOE Joint Genome Institute"/>
            <person name="Mondo S.J."/>
            <person name="Dannebaum R.O."/>
            <person name="Kuo R.C."/>
            <person name="Labutti K."/>
            <person name="Haridas S."/>
            <person name="Kuo A."/>
            <person name="Salamov A."/>
            <person name="Ahrendt S.R."/>
            <person name="Lipzen A."/>
            <person name="Sullivan W."/>
            <person name="Andreopoulos W.B."/>
            <person name="Clum A."/>
            <person name="Lindquist E."/>
            <person name="Daum C."/>
            <person name="Ramamoorthy G.K."/>
            <person name="Gryganskyi A."/>
            <person name="Culley D."/>
            <person name="Magnuson J.K."/>
            <person name="James T.Y."/>
            <person name="O'Malley M.A."/>
            <person name="Stajich J.E."/>
            <person name="Spatafora J.W."/>
            <person name="Visel A."/>
            <person name="Grigoriev I.V."/>
        </authorList>
    </citation>
    <scope>NUCLEOTIDE SEQUENCE [LARGE SCALE GENOMIC DNA]</scope>
    <source>
        <strain evidence="2 3">PL171</strain>
    </source>
</reference>
<evidence type="ECO:0000313" key="3">
    <source>
        <dbReference type="Proteomes" id="UP000193411"/>
    </source>
</evidence>
<keyword evidence="3" id="KW-1185">Reference proteome</keyword>